<evidence type="ECO:0000256" key="2">
    <source>
        <dbReference type="SAM" id="SignalP"/>
    </source>
</evidence>
<feature type="region of interest" description="Disordered" evidence="1">
    <location>
        <begin position="257"/>
        <end position="411"/>
    </location>
</feature>
<feature type="chain" id="PRO_5044862581" evidence="2">
    <location>
        <begin position="30"/>
        <end position="411"/>
    </location>
</feature>
<reference evidence="3 4" key="1">
    <citation type="journal article" date="2022" name="J. Dairy Sci.">
        <title>Genetic diversity of Lactobacillus delbrueckii isolated from raw milk in Hokkaido, Japan.</title>
        <authorList>
            <person name="Tsuchihashi H."/>
            <person name="Ichikawa A."/>
            <person name="Takeda M."/>
            <person name="Koizumi A."/>
            <person name="Mizoguchi C."/>
            <person name="Ishida T."/>
            <person name="Kimura K."/>
        </authorList>
    </citation>
    <scope>NUCLEOTIDE SEQUENCE [LARGE SCALE GENOMIC DNA]</scope>
    <source>
        <strain evidence="3 4">ME-791</strain>
    </source>
</reference>
<dbReference type="RefSeq" id="WP_236162126.1">
    <property type="nucleotide sequence ID" value="NZ_BNHY01000102.1"/>
</dbReference>
<organism evidence="3 4">
    <name type="scientific">Lactobacillus delbrueckii</name>
    <dbReference type="NCBI Taxonomy" id="1584"/>
    <lineage>
        <taxon>Bacteria</taxon>
        <taxon>Bacillati</taxon>
        <taxon>Bacillota</taxon>
        <taxon>Bacilli</taxon>
        <taxon>Lactobacillales</taxon>
        <taxon>Lactobacillaceae</taxon>
        <taxon>Lactobacillus</taxon>
    </lineage>
</organism>
<dbReference type="InterPro" id="IPR037250">
    <property type="entry name" value="NEAT_dom_sf"/>
</dbReference>
<dbReference type="Proteomes" id="UP001054884">
    <property type="component" value="Unassembled WGS sequence"/>
</dbReference>
<dbReference type="AlphaFoldDB" id="A0ABD0AID9"/>
<dbReference type="SUPFAM" id="SSF158911">
    <property type="entry name" value="NEAT domain-like"/>
    <property type="match status" value="1"/>
</dbReference>
<gene>
    <name evidence="3" type="ORF">ME791_19950</name>
</gene>
<sequence>MKKTATILASLSLALGLAAPLAPAASAFAATTQTQTVKSATVGFKLYKTGTTDASLASRFLPSSATVSGDTLSLTVSKESAAMIKSMTINGVAGISTTNSDGSVTFAFAKAYKAGQGTVSFVVATPMGQMTNSADIVFDATDGAYTASAQYLNASDTTKTSMAGSYLGKNVSVTVTGGKVSAVKLTVSADGAAVLDKVTMNGVAGTRTNNADKTATYTFAGGAYKEGKGEISFEVSAHAGSAVSAVLVLGSLTPDTSAKTATDTKKTPDTSAKTATDTKKTTDTKKATSKKSTKKASKKSTKKSTKKASKKSTKKSTKKASKKSTKKSTKKASKKSTKKSTKKASKKSTKKSTKKASKKSTKKSTKKASKKSTKKSTKKASKKSTKKSTKKASKKSTKKSTKKNVKKTTKK</sequence>
<feature type="compositionally biased region" description="Basic and acidic residues" evidence="1">
    <location>
        <begin position="276"/>
        <end position="286"/>
    </location>
</feature>
<evidence type="ECO:0000313" key="3">
    <source>
        <dbReference type="EMBL" id="GHN34843.1"/>
    </source>
</evidence>
<evidence type="ECO:0000313" key="4">
    <source>
        <dbReference type="Proteomes" id="UP001054884"/>
    </source>
</evidence>
<protein>
    <submittedName>
        <fullName evidence="3">Uncharacterized protein</fullName>
    </submittedName>
</protein>
<comment type="caution">
    <text evidence="3">The sequence shown here is derived from an EMBL/GenBank/DDBJ whole genome shotgun (WGS) entry which is preliminary data.</text>
</comment>
<accession>A0ABD0AID9</accession>
<dbReference type="Gene3D" id="2.60.40.1850">
    <property type="match status" value="1"/>
</dbReference>
<evidence type="ECO:0000256" key="1">
    <source>
        <dbReference type="SAM" id="MobiDB-lite"/>
    </source>
</evidence>
<dbReference type="EMBL" id="BNHY01000102">
    <property type="protein sequence ID" value="GHN34843.1"/>
    <property type="molecule type" value="Genomic_DNA"/>
</dbReference>
<feature type="signal peptide" evidence="2">
    <location>
        <begin position="1"/>
        <end position="29"/>
    </location>
</feature>
<name>A0ABD0AID9_9LACO</name>
<feature type="compositionally biased region" description="Basic residues" evidence="1">
    <location>
        <begin position="287"/>
        <end position="411"/>
    </location>
</feature>
<proteinExistence type="predicted"/>
<keyword evidence="2" id="KW-0732">Signal</keyword>